<name>A0AAX1UEK1_CERSP</name>
<proteinExistence type="predicted"/>
<reference evidence="1 2" key="1">
    <citation type="submission" date="2018-08" db="EMBL/GenBank/DDBJ databases">
        <title>Draft genome sequence of Rhodobacter sphaeroides FY.</title>
        <authorList>
            <person name="Rayyan A."/>
            <person name="Meyer T.E."/>
            <person name="Kyndt J.A."/>
        </authorList>
    </citation>
    <scope>NUCLEOTIDE SEQUENCE [LARGE SCALE GENOMIC DNA]</scope>
    <source>
        <strain evidence="1 2">FY</strain>
    </source>
</reference>
<dbReference type="InterPro" id="IPR021341">
    <property type="entry name" value="DUF2958"/>
</dbReference>
<dbReference type="RefSeq" id="WP_119001551.1">
    <property type="nucleotide sequence ID" value="NZ_QWGP01000050.1"/>
</dbReference>
<dbReference type="AlphaFoldDB" id="A0AAX1UEK1"/>
<comment type="caution">
    <text evidence="1">The sequence shown here is derived from an EMBL/GenBank/DDBJ whole genome shotgun (WGS) entry which is preliminary data.</text>
</comment>
<dbReference type="Proteomes" id="UP000266305">
    <property type="component" value="Unassembled WGS sequence"/>
</dbReference>
<organism evidence="1 2">
    <name type="scientific">Cereibacter sphaeroides</name>
    <name type="common">Rhodobacter sphaeroides</name>
    <dbReference type="NCBI Taxonomy" id="1063"/>
    <lineage>
        <taxon>Bacteria</taxon>
        <taxon>Pseudomonadati</taxon>
        <taxon>Pseudomonadota</taxon>
        <taxon>Alphaproteobacteria</taxon>
        <taxon>Rhodobacterales</taxon>
        <taxon>Paracoccaceae</taxon>
        <taxon>Cereibacter</taxon>
    </lineage>
</organism>
<dbReference type="EMBL" id="QWGP01000050">
    <property type="protein sequence ID" value="RHZ90694.1"/>
    <property type="molecule type" value="Genomic_DNA"/>
</dbReference>
<accession>A0AAX1UEK1</accession>
<sequence>MILLTPSQRARLLANGRMMDADHIPVVKFFNPFGQGTWLATELDEDGDILFGLADLGYPELGSWSLSEMVAIRLPFGMGIERDLHFEGRFPISVWAEVALVEGSISAAERELYARTQREGGAGCERRGSGRP</sequence>
<gene>
    <name evidence="1" type="ORF">D1114_22590</name>
</gene>
<evidence type="ECO:0000313" key="1">
    <source>
        <dbReference type="EMBL" id="RHZ90694.1"/>
    </source>
</evidence>
<dbReference type="Pfam" id="PF11171">
    <property type="entry name" value="DUF2958"/>
    <property type="match status" value="1"/>
</dbReference>
<evidence type="ECO:0000313" key="2">
    <source>
        <dbReference type="Proteomes" id="UP000266305"/>
    </source>
</evidence>
<protein>
    <submittedName>
        <fullName evidence="1">DUF2958 domain-containing protein</fullName>
    </submittedName>
</protein>